<evidence type="ECO:0000313" key="2">
    <source>
        <dbReference type="EMBL" id="CAD8868424.1"/>
    </source>
</evidence>
<keyword evidence="1" id="KW-0732">Signal</keyword>
<proteinExistence type="predicted"/>
<organism evidence="2">
    <name type="scientific">Noctiluca scintillans</name>
    <name type="common">Sea sparkle</name>
    <name type="synonym">Red tide dinoflagellate</name>
    <dbReference type="NCBI Taxonomy" id="2966"/>
    <lineage>
        <taxon>Eukaryota</taxon>
        <taxon>Sar</taxon>
        <taxon>Alveolata</taxon>
        <taxon>Dinophyceae</taxon>
        <taxon>Noctilucales</taxon>
        <taxon>Noctilucaceae</taxon>
        <taxon>Noctiluca</taxon>
    </lineage>
</organism>
<feature type="chain" id="PRO_5030990653" evidence="1">
    <location>
        <begin position="21"/>
        <end position="158"/>
    </location>
</feature>
<name>A0A7S1FIP1_NOCSC</name>
<protein>
    <submittedName>
        <fullName evidence="2">Uncharacterized protein</fullName>
    </submittedName>
</protein>
<gene>
    <name evidence="2" type="ORF">NSCI0253_LOCUS42780</name>
</gene>
<accession>A0A7S1FIP1</accession>
<reference evidence="2" key="1">
    <citation type="submission" date="2021-01" db="EMBL/GenBank/DDBJ databases">
        <authorList>
            <person name="Corre E."/>
            <person name="Pelletier E."/>
            <person name="Niang G."/>
            <person name="Scheremetjew M."/>
            <person name="Finn R."/>
            <person name="Kale V."/>
            <person name="Holt S."/>
            <person name="Cochrane G."/>
            <person name="Meng A."/>
            <person name="Brown T."/>
            <person name="Cohen L."/>
        </authorList>
    </citation>
    <scope>NUCLEOTIDE SEQUENCE</scope>
</reference>
<dbReference type="AlphaFoldDB" id="A0A7S1FIP1"/>
<dbReference type="EMBL" id="HBFQ01060437">
    <property type="protein sequence ID" value="CAD8868424.1"/>
    <property type="molecule type" value="Transcribed_RNA"/>
</dbReference>
<sequence>MLASMLRLVTLIPAVIGVAGQYRSFLRNSVVGNSTVVDASCLTAAGCPGLGGCYWANTEFLKTCMVGKTFVFDDLVPHPVFREESCESLGFKPLTQTSTGTSIPDPCYGGWVSFYSNDEALFWNMYPRSMFSSTWCPEWQTAYSSCFLSGFPNGTVVV</sequence>
<feature type="signal peptide" evidence="1">
    <location>
        <begin position="1"/>
        <end position="20"/>
    </location>
</feature>
<evidence type="ECO:0000256" key="1">
    <source>
        <dbReference type="SAM" id="SignalP"/>
    </source>
</evidence>